<dbReference type="Ensembl" id="ENSMMUT00000096210.1">
    <property type="protein sequence ID" value="ENSMMUP00000075856.1"/>
    <property type="gene ID" value="ENSMMUG00000028716.3"/>
</dbReference>
<dbReference type="GeneTree" id="ENSGT01030000234578"/>
<evidence type="ECO:0000256" key="5">
    <source>
        <dbReference type="ARBA" id="ARBA00022475"/>
    </source>
</evidence>
<name>A0A5F8ADA4_MACMU</name>
<keyword evidence="6 14" id="KW-0812">Transmembrane</keyword>
<reference evidence="16" key="3">
    <citation type="submission" date="2025-08" db="UniProtKB">
        <authorList>
            <consortium name="Ensembl"/>
        </authorList>
    </citation>
    <scope>IDENTIFICATION</scope>
    <source>
        <strain evidence="16">17573</strain>
    </source>
</reference>
<comment type="function">
    <text evidence="13">Modulator of macroautophagy that causes accumulation of autophagosomes under basal conditions and enhances autophagic flux. Represses cell death and promotes long-term clonogenic survival of cells grown in the absence of glucose in a macroautophagy-independent manner. May have some role in extracellular matrix engulfment or growth factor receptor recycling, both of which can modulate cell survival.</text>
</comment>
<dbReference type="OMA" id="IRYHQLR"/>
<comment type="subcellular location">
    <subcellularLocation>
        <location evidence="3">Cell membrane</location>
        <topology evidence="3">Multi-pass membrane protein</topology>
    </subcellularLocation>
    <subcellularLocation>
        <location evidence="2">Cytoplasmic vesicle</location>
        <location evidence="2">Autophagosome membrane</location>
        <topology evidence="2">Multi-pass membrane protein</topology>
    </subcellularLocation>
    <subcellularLocation>
        <location evidence="1">Endosome membrane</location>
        <topology evidence="1">Multi-pass membrane protein</topology>
    </subcellularLocation>
</comment>
<dbReference type="PANTHER" id="PTHR21324:SF3">
    <property type="entry name" value="MODULATOR OF MACROAUTOPHAGY TMEM150B"/>
    <property type="match status" value="1"/>
</dbReference>
<sequence length="308" mass="33446">MWGYLSLMPIFLAVWAISGVWIVFAIAVTNRTVDLSKGFPYISICGSFPPQSCIFSQVLNMGAALGKYCLALWFSAPQPSQASSETAPFSNPGVHAPGPSFLKNPGVCRLLPHFAPLPSLAGSQESRVGLPPTSFSPLLPAAWICIVRYHQLRDWGVGRWPNQLILWTGLLCALGTSVVGNFQEKNQRPTHLAGAFLAFILGNVYFWLQLLLRRLKNLPQPGAPWIGPLRLGLCSFCTILIVAMIVLHACSLRSVSAACEWAVAMLLFALFGLFAVDFSVLESCTLCVQPWPSLSPPPASPISLPVQL</sequence>
<evidence type="ECO:0000256" key="8">
    <source>
        <dbReference type="ARBA" id="ARBA00022989"/>
    </source>
</evidence>
<dbReference type="Pfam" id="PF10277">
    <property type="entry name" value="Frag1"/>
    <property type="match status" value="2"/>
</dbReference>
<evidence type="ECO:0000256" key="6">
    <source>
        <dbReference type="ARBA" id="ARBA00022692"/>
    </source>
</evidence>
<dbReference type="VGNC" id="VGNC:79948">
    <property type="gene designation" value="TMEM150B"/>
</dbReference>
<organism evidence="16 17">
    <name type="scientific">Macaca mulatta</name>
    <name type="common">Rhesus macaque</name>
    <dbReference type="NCBI Taxonomy" id="9544"/>
    <lineage>
        <taxon>Eukaryota</taxon>
        <taxon>Metazoa</taxon>
        <taxon>Chordata</taxon>
        <taxon>Craniata</taxon>
        <taxon>Vertebrata</taxon>
        <taxon>Euteleostomi</taxon>
        <taxon>Mammalia</taxon>
        <taxon>Eutheria</taxon>
        <taxon>Euarchontoglires</taxon>
        <taxon>Primates</taxon>
        <taxon>Haplorrhini</taxon>
        <taxon>Catarrhini</taxon>
        <taxon>Cercopithecidae</taxon>
        <taxon>Cercopithecinae</taxon>
        <taxon>Macaca</taxon>
    </lineage>
</organism>
<keyword evidence="11" id="KW-0325">Glycoprotein</keyword>
<proteinExistence type="inferred from homology"/>
<dbReference type="GO" id="GO:0006914">
    <property type="term" value="P:autophagy"/>
    <property type="evidence" value="ECO:0007669"/>
    <property type="project" value="UniProtKB-KW"/>
</dbReference>
<feature type="transmembrane region" description="Helical" evidence="14">
    <location>
        <begin position="261"/>
        <end position="281"/>
    </location>
</feature>
<keyword evidence="8 14" id="KW-1133">Transmembrane helix</keyword>
<evidence type="ECO:0000256" key="11">
    <source>
        <dbReference type="ARBA" id="ARBA00023180"/>
    </source>
</evidence>
<feature type="domain" description="CWH43-like N-terminal" evidence="15">
    <location>
        <begin position="139"/>
        <end position="279"/>
    </location>
</feature>
<dbReference type="GO" id="GO:0000421">
    <property type="term" value="C:autophagosome membrane"/>
    <property type="evidence" value="ECO:0007669"/>
    <property type="project" value="UniProtKB-SubCell"/>
</dbReference>
<dbReference type="Bgee" id="ENSMMUG00000028716">
    <property type="expression patterns" value="Expressed in superior frontal gyrus and 14 other cell types or tissues"/>
</dbReference>
<feature type="transmembrane region" description="Helical" evidence="14">
    <location>
        <begin position="189"/>
        <end position="208"/>
    </location>
</feature>
<dbReference type="PANTHER" id="PTHR21324">
    <property type="entry name" value="FASTING-INDUCIBLE INTEGRAL MEMBRANE PROTEIN TM6P1-RELATED"/>
    <property type="match status" value="1"/>
</dbReference>
<evidence type="ECO:0000256" key="3">
    <source>
        <dbReference type="ARBA" id="ARBA00004651"/>
    </source>
</evidence>
<evidence type="ECO:0000259" key="15">
    <source>
        <dbReference type="Pfam" id="PF10277"/>
    </source>
</evidence>
<gene>
    <name evidence="16 18" type="primary">TMEM150B</name>
</gene>
<evidence type="ECO:0000256" key="10">
    <source>
        <dbReference type="ARBA" id="ARBA00023136"/>
    </source>
</evidence>
<keyword evidence="10 14" id="KW-0472">Membrane</keyword>
<evidence type="ECO:0000256" key="1">
    <source>
        <dbReference type="ARBA" id="ARBA00004337"/>
    </source>
</evidence>
<accession>A0A5F8ADA4</accession>
<dbReference type="AlphaFoldDB" id="A0A5F8ADA4"/>
<keyword evidence="5" id="KW-1003">Cell membrane</keyword>
<feature type="transmembrane region" description="Helical" evidence="14">
    <location>
        <begin position="6"/>
        <end position="28"/>
    </location>
</feature>
<evidence type="ECO:0000313" key="16">
    <source>
        <dbReference type="Ensembl" id="ENSMMUP00000075856.1"/>
    </source>
</evidence>
<keyword evidence="7" id="KW-0967">Endosome</keyword>
<evidence type="ECO:0000313" key="18">
    <source>
        <dbReference type="VGNC" id="VGNC:79948"/>
    </source>
</evidence>
<feature type="domain" description="CWH43-like N-terminal" evidence="15">
    <location>
        <begin position="5"/>
        <end position="85"/>
    </location>
</feature>
<evidence type="ECO:0000313" key="17">
    <source>
        <dbReference type="Proteomes" id="UP000006718"/>
    </source>
</evidence>
<evidence type="ECO:0000256" key="4">
    <source>
        <dbReference type="ARBA" id="ARBA00006565"/>
    </source>
</evidence>
<reference evidence="16" key="4">
    <citation type="submission" date="2025-09" db="UniProtKB">
        <authorList>
            <consortium name="Ensembl"/>
        </authorList>
    </citation>
    <scope>IDENTIFICATION</scope>
    <source>
        <strain evidence="16">17573</strain>
    </source>
</reference>
<feature type="transmembrane region" description="Helical" evidence="14">
    <location>
        <begin position="164"/>
        <end position="182"/>
    </location>
</feature>
<comment type="similarity">
    <text evidence="4">Belongs to the DRAM/TMEM150 family.</text>
</comment>
<dbReference type="InterPro" id="IPR050911">
    <property type="entry name" value="DRAM/TMEM150_Autophagy_Mod"/>
</dbReference>
<keyword evidence="12" id="KW-0968">Cytoplasmic vesicle</keyword>
<keyword evidence="9" id="KW-0072">Autophagy</keyword>
<evidence type="ECO:0000256" key="12">
    <source>
        <dbReference type="ARBA" id="ARBA00023329"/>
    </source>
</evidence>
<dbReference type="GO" id="GO:0010008">
    <property type="term" value="C:endosome membrane"/>
    <property type="evidence" value="ECO:0007669"/>
    <property type="project" value="UniProtKB-SubCell"/>
</dbReference>
<evidence type="ECO:0000256" key="14">
    <source>
        <dbReference type="SAM" id="Phobius"/>
    </source>
</evidence>
<dbReference type="InterPro" id="IPR019402">
    <property type="entry name" value="CWH43_N"/>
</dbReference>
<dbReference type="FunCoup" id="A0A5F8ADA4">
    <property type="interactions" value="324"/>
</dbReference>
<evidence type="ECO:0000256" key="13">
    <source>
        <dbReference type="ARBA" id="ARBA00045144"/>
    </source>
</evidence>
<evidence type="ECO:0000256" key="2">
    <source>
        <dbReference type="ARBA" id="ARBA00004542"/>
    </source>
</evidence>
<evidence type="ECO:0000256" key="9">
    <source>
        <dbReference type="ARBA" id="ARBA00023006"/>
    </source>
</evidence>
<dbReference type="GO" id="GO:0005886">
    <property type="term" value="C:plasma membrane"/>
    <property type="evidence" value="ECO:0000318"/>
    <property type="project" value="GO_Central"/>
</dbReference>
<dbReference type="InParanoid" id="A0A5F8ADA4"/>
<reference evidence="16" key="2">
    <citation type="submission" date="2019-01" db="EMBL/GenBank/DDBJ databases">
        <authorList>
            <person name="Graves T."/>
            <person name="Eichler E.E."/>
            <person name="Wilson R.K."/>
        </authorList>
    </citation>
    <scope>NUCLEOTIDE SEQUENCE [LARGE SCALE GENOMIC DNA]</scope>
    <source>
        <strain evidence="16">17573</strain>
    </source>
</reference>
<reference evidence="17" key="1">
    <citation type="journal article" date="2007" name="Science">
        <title>Evolutionary and biomedical insights from the rhesus macaque genome.</title>
        <authorList>
            <person name="Gibbs R.A."/>
            <person name="Rogers J."/>
            <person name="Katze M.G."/>
            <person name="Bumgarner R."/>
            <person name="Weinstock G.M."/>
            <person name="Mardis E.R."/>
            <person name="Remington K.A."/>
            <person name="Strausberg R.L."/>
            <person name="Venter J.C."/>
            <person name="Wilson R.K."/>
            <person name="Batzer M.A."/>
            <person name="Bustamante C.D."/>
            <person name="Eichler E.E."/>
            <person name="Hahn M.W."/>
            <person name="Hardison R.C."/>
            <person name="Makova K.D."/>
            <person name="Miller W."/>
            <person name="Milosavljevic A."/>
            <person name="Palermo R.E."/>
            <person name="Siepel A."/>
            <person name="Sikela J.M."/>
            <person name="Attaway T."/>
            <person name="Bell S."/>
            <person name="Bernard K.E."/>
            <person name="Buhay C.J."/>
            <person name="Chandrabose M.N."/>
            <person name="Dao M."/>
            <person name="Davis C."/>
            <person name="Delehaunty K.D."/>
            <person name="Ding Y."/>
            <person name="Dinh H.H."/>
            <person name="Dugan-Rocha S."/>
            <person name="Fulton L.A."/>
            <person name="Gabisi R.A."/>
            <person name="Garner T.T."/>
            <person name="Godfrey J."/>
            <person name="Hawes A.C."/>
            <person name="Hernandez J."/>
            <person name="Hines S."/>
            <person name="Holder M."/>
            <person name="Hume J."/>
            <person name="Jhangiani S.N."/>
            <person name="Joshi V."/>
            <person name="Khan Z.M."/>
            <person name="Kirkness E.F."/>
            <person name="Cree A."/>
            <person name="Fowler R.G."/>
            <person name="Lee S."/>
            <person name="Lewis L.R."/>
            <person name="Li Z."/>
            <person name="Liu Y.-S."/>
            <person name="Moore S.M."/>
            <person name="Muzny D."/>
            <person name="Nazareth L.V."/>
            <person name="Ngo D.N."/>
            <person name="Okwuonu G.O."/>
            <person name="Pai G."/>
            <person name="Parker D."/>
            <person name="Paul H.A."/>
            <person name="Pfannkoch C."/>
            <person name="Pohl C.S."/>
            <person name="Rogers Y.-H.C."/>
            <person name="Ruiz S.J."/>
            <person name="Sabo A."/>
            <person name="Santibanez J."/>
            <person name="Schneider B.W."/>
            <person name="Smith S.M."/>
            <person name="Sodergren E."/>
            <person name="Svatek A.F."/>
            <person name="Utterback T.R."/>
            <person name="Vattathil S."/>
            <person name="Warren W."/>
            <person name="White C.S."/>
            <person name="Chinwalla A.T."/>
            <person name="Feng Y."/>
            <person name="Halpern A.L."/>
            <person name="Hillier L.W."/>
            <person name="Huang X."/>
            <person name="Minx P."/>
            <person name="Nelson J.O."/>
            <person name="Pepin K.H."/>
            <person name="Qin X."/>
            <person name="Sutton G.G."/>
            <person name="Venter E."/>
            <person name="Walenz B.P."/>
            <person name="Wallis J.W."/>
            <person name="Worley K.C."/>
            <person name="Yang S.-P."/>
            <person name="Jones S.M."/>
            <person name="Marra M.A."/>
            <person name="Rocchi M."/>
            <person name="Schein J.E."/>
            <person name="Baertsch R."/>
            <person name="Clarke L."/>
            <person name="Csuros M."/>
            <person name="Glasscock J."/>
            <person name="Harris R.A."/>
            <person name="Havlak P."/>
            <person name="Jackson A.R."/>
            <person name="Jiang H."/>
            <person name="Liu Y."/>
            <person name="Messina D.N."/>
            <person name="Shen Y."/>
            <person name="Song H.X.-Z."/>
            <person name="Wylie T."/>
            <person name="Zhang L."/>
            <person name="Birney E."/>
            <person name="Han K."/>
            <person name="Konkel M.K."/>
            <person name="Lee J."/>
            <person name="Smit A.F.A."/>
            <person name="Ullmer B."/>
            <person name="Wang H."/>
            <person name="Xing J."/>
            <person name="Burhans R."/>
            <person name="Cheng Z."/>
            <person name="Karro J.E."/>
            <person name="Ma J."/>
            <person name="Raney B."/>
            <person name="She X."/>
            <person name="Cox M.J."/>
            <person name="Demuth J.P."/>
            <person name="Dumas L.J."/>
            <person name="Han S.-G."/>
            <person name="Hopkins J."/>
            <person name="Karimpour-Fard A."/>
            <person name="Kim Y.H."/>
            <person name="Pollack J.R."/>
            <person name="Vinar T."/>
            <person name="Addo-Quaye C."/>
            <person name="Degenhardt J."/>
            <person name="Denby A."/>
            <person name="Hubisz M.J."/>
            <person name="Indap A."/>
            <person name="Kosiol C."/>
            <person name="Lahn B.T."/>
            <person name="Lawson H.A."/>
            <person name="Marklein A."/>
            <person name="Nielsen R."/>
            <person name="Vallender E.J."/>
            <person name="Clark A.G."/>
            <person name="Ferguson B."/>
            <person name="Hernandez R.D."/>
            <person name="Hirani K."/>
            <person name="Kehrer-Sawatzki H."/>
            <person name="Kolb J."/>
            <person name="Patil S."/>
            <person name="Pu L.-L."/>
            <person name="Ren Y."/>
            <person name="Smith D.G."/>
            <person name="Wheeler D.A."/>
            <person name="Schenck I."/>
            <person name="Ball E.V."/>
            <person name="Chen R."/>
            <person name="Cooper D.N."/>
            <person name="Giardine B."/>
            <person name="Hsu F."/>
            <person name="Kent W.J."/>
            <person name="Lesk A."/>
            <person name="Nelson D.L."/>
            <person name="O'brien W.E."/>
            <person name="Pruefer K."/>
            <person name="Stenson P.D."/>
            <person name="Wallace J.C."/>
            <person name="Ke H."/>
            <person name="Liu X.-M."/>
            <person name="Wang P."/>
            <person name="Xiang A.P."/>
            <person name="Yang F."/>
            <person name="Barber G.P."/>
            <person name="Haussler D."/>
            <person name="Karolchik D."/>
            <person name="Kern A.D."/>
            <person name="Kuhn R.M."/>
            <person name="Smith K.E."/>
            <person name="Zwieg A.S."/>
        </authorList>
    </citation>
    <scope>NUCLEOTIDE SEQUENCE [LARGE SCALE GENOMIC DNA]</scope>
    <source>
        <strain evidence="17">17573</strain>
    </source>
</reference>
<dbReference type="VEuPathDB" id="HostDB:ENSMMUG00000028716"/>
<feature type="transmembrane region" description="Helical" evidence="14">
    <location>
        <begin position="228"/>
        <end position="249"/>
    </location>
</feature>
<keyword evidence="17" id="KW-1185">Reference proteome</keyword>
<dbReference type="ExpressionAtlas" id="A0A5F8ADA4">
    <property type="expression patterns" value="baseline"/>
</dbReference>
<evidence type="ECO:0000256" key="7">
    <source>
        <dbReference type="ARBA" id="ARBA00022753"/>
    </source>
</evidence>
<protein>
    <submittedName>
        <fullName evidence="16">Transmembrane protein 150B</fullName>
    </submittedName>
</protein>
<dbReference type="Proteomes" id="UP000006718">
    <property type="component" value="Chromosome 19"/>
</dbReference>